<evidence type="ECO:0000313" key="1">
    <source>
        <dbReference type="EMBL" id="TKA76155.1"/>
    </source>
</evidence>
<comment type="caution">
    <text evidence="1">The sequence shown here is derived from an EMBL/GenBank/DDBJ whole genome shotgun (WGS) entry which is preliminary data.</text>
</comment>
<gene>
    <name evidence="1" type="ORF">B0A49_03729</name>
</gene>
<dbReference type="InterPro" id="IPR052973">
    <property type="entry name" value="Fungal_sec-metab_reg_TF"/>
</dbReference>
<dbReference type="OrthoDB" id="4226666at2759"/>
<name>A0A4U0XMU8_9PEZI</name>
<dbReference type="PANTHER" id="PTHR35392:SF1">
    <property type="entry name" value="ZN(II)2CYS6 TRANSCRIPTION FACTOR (EUROFUNG)"/>
    <property type="match status" value="1"/>
</dbReference>
<keyword evidence="2" id="KW-1185">Reference proteome</keyword>
<dbReference type="AlphaFoldDB" id="A0A4U0XMU8"/>
<protein>
    <submittedName>
        <fullName evidence="1">Uncharacterized protein</fullName>
    </submittedName>
</protein>
<dbReference type="Proteomes" id="UP000308768">
    <property type="component" value="Unassembled WGS sequence"/>
</dbReference>
<accession>A0A4U0XMU8</accession>
<organism evidence="1 2">
    <name type="scientific">Cryomyces minteri</name>
    <dbReference type="NCBI Taxonomy" id="331657"/>
    <lineage>
        <taxon>Eukaryota</taxon>
        <taxon>Fungi</taxon>
        <taxon>Dikarya</taxon>
        <taxon>Ascomycota</taxon>
        <taxon>Pezizomycotina</taxon>
        <taxon>Dothideomycetes</taxon>
        <taxon>Dothideomycetes incertae sedis</taxon>
        <taxon>Cryomyces</taxon>
    </lineage>
</organism>
<dbReference type="STRING" id="331657.A0A4U0XMU8"/>
<reference evidence="1 2" key="1">
    <citation type="submission" date="2017-03" db="EMBL/GenBank/DDBJ databases">
        <title>Genomes of endolithic fungi from Antarctica.</title>
        <authorList>
            <person name="Coleine C."/>
            <person name="Masonjones S."/>
            <person name="Stajich J.E."/>
        </authorList>
    </citation>
    <scope>NUCLEOTIDE SEQUENCE [LARGE SCALE GENOMIC DNA]</scope>
    <source>
        <strain evidence="1 2">CCFEE 5187</strain>
    </source>
</reference>
<evidence type="ECO:0000313" key="2">
    <source>
        <dbReference type="Proteomes" id="UP000308768"/>
    </source>
</evidence>
<proteinExistence type="predicted"/>
<dbReference type="EMBL" id="NAJN01000252">
    <property type="protein sequence ID" value="TKA76155.1"/>
    <property type="molecule type" value="Genomic_DNA"/>
</dbReference>
<sequence>MTSMHELEELRAFYGQHVDSVYQDALEVEFESGHGPKIICEVYQFKPRTPELLRQLQYVKNSFTGKYEAREERSPPLAMQLMENRDVSLYDSYLDLFVEHHLPGFPRCCFADEPDNFQPRLLALMCELYHGTANEKKPFLRPVLHSVLRLVVATYIMGHTLNLSDNTKDEIVRRLGSPREKFGRFCSPRMANRQLKFLFSFLHRKCMKALLSKIQNILRHSKVRETWVLAFCAVLGLGMVDEEVQKTIHIIMNSRWTRRQTPQADAEWQAQWACEAIDKKFEYITDLFRRKYNSSSRSMNPLANYDHTEVAQCLGGAATDFVRRVHALVVEKGVYHDHAAV</sequence>
<dbReference type="PANTHER" id="PTHR35392">
    <property type="entry name" value="ZN(II)2CYS6 TRANSCRIPTION FACTOR (EUROFUNG)-RELATED-RELATED"/>
    <property type="match status" value="1"/>
</dbReference>